<dbReference type="SFLD" id="SFLDF00027">
    <property type="entry name" value="p-type_atpase"/>
    <property type="match status" value="1"/>
</dbReference>
<evidence type="ECO:0000256" key="18">
    <source>
        <dbReference type="SAM" id="Phobius"/>
    </source>
</evidence>
<dbReference type="EC" id="7.2.2.14" evidence="4"/>
<reference evidence="20" key="1">
    <citation type="submission" date="2019-08" db="EMBL/GenBank/DDBJ databases">
        <authorList>
            <person name="Kucharzyk K."/>
            <person name="Murdoch R.W."/>
            <person name="Higgins S."/>
            <person name="Loffler F."/>
        </authorList>
    </citation>
    <scope>NUCLEOTIDE SEQUENCE</scope>
</reference>
<comment type="catalytic activity">
    <reaction evidence="17">
        <text>Mg(2+)(out) + ATP + H2O = Mg(2+)(in) + ADP + phosphate + H(+)</text>
        <dbReference type="Rhea" id="RHEA:10260"/>
        <dbReference type="ChEBI" id="CHEBI:15377"/>
        <dbReference type="ChEBI" id="CHEBI:15378"/>
        <dbReference type="ChEBI" id="CHEBI:18420"/>
        <dbReference type="ChEBI" id="CHEBI:30616"/>
        <dbReference type="ChEBI" id="CHEBI:43474"/>
        <dbReference type="ChEBI" id="CHEBI:456216"/>
        <dbReference type="EC" id="7.2.2.14"/>
    </reaction>
</comment>
<feature type="transmembrane region" description="Helical" evidence="18">
    <location>
        <begin position="52"/>
        <end position="77"/>
    </location>
</feature>
<dbReference type="GO" id="GO:0005886">
    <property type="term" value="C:plasma membrane"/>
    <property type="evidence" value="ECO:0007669"/>
    <property type="project" value="UniProtKB-SubCell"/>
</dbReference>
<evidence type="ECO:0000256" key="12">
    <source>
        <dbReference type="ARBA" id="ARBA00022842"/>
    </source>
</evidence>
<gene>
    <name evidence="20" type="primary">mgtB_4</name>
    <name evidence="20" type="ORF">SDC9_32536</name>
</gene>
<keyword evidence="13" id="KW-1278">Translocase</keyword>
<organism evidence="20">
    <name type="scientific">bioreactor metagenome</name>
    <dbReference type="NCBI Taxonomy" id="1076179"/>
    <lineage>
        <taxon>unclassified sequences</taxon>
        <taxon>metagenomes</taxon>
        <taxon>ecological metagenomes</taxon>
    </lineage>
</organism>
<dbReference type="NCBIfam" id="TIGR01524">
    <property type="entry name" value="ATPase-IIIB_Mg"/>
    <property type="match status" value="1"/>
</dbReference>
<feature type="transmembrane region" description="Helical" evidence="18">
    <location>
        <begin position="276"/>
        <end position="296"/>
    </location>
</feature>
<keyword evidence="12" id="KW-0460">Magnesium</keyword>
<dbReference type="InterPro" id="IPR023298">
    <property type="entry name" value="ATPase_P-typ_TM_dom_sf"/>
</dbReference>
<dbReference type="InterPro" id="IPR006415">
    <property type="entry name" value="P-type_ATPase_IIIB"/>
</dbReference>
<dbReference type="PANTHER" id="PTHR42861">
    <property type="entry name" value="CALCIUM-TRANSPORTING ATPASE"/>
    <property type="match status" value="1"/>
</dbReference>
<protein>
    <recommendedName>
        <fullName evidence="5">Magnesium-transporting ATPase, P-type 1</fullName>
        <ecNumber evidence="4">7.2.2.14</ecNumber>
    </recommendedName>
    <alternativeName>
        <fullName evidence="16">Mg(2+) transport ATPase, P-type 1</fullName>
    </alternativeName>
</protein>
<feature type="transmembrane region" description="Helical" evidence="18">
    <location>
        <begin position="783"/>
        <end position="803"/>
    </location>
</feature>
<dbReference type="SFLD" id="SFLDS00003">
    <property type="entry name" value="Haloacid_Dehalogenase"/>
    <property type="match status" value="1"/>
</dbReference>
<evidence type="ECO:0000256" key="3">
    <source>
        <dbReference type="ARBA" id="ARBA00008746"/>
    </source>
</evidence>
<name>A0A644V5H1_9ZZZZ</name>
<dbReference type="PROSITE" id="PS00154">
    <property type="entry name" value="ATPASE_E1_E2"/>
    <property type="match status" value="1"/>
</dbReference>
<comment type="function">
    <text evidence="1">Mediates magnesium influx to the cytosol.</text>
</comment>
<dbReference type="Gene3D" id="3.40.1110.10">
    <property type="entry name" value="Calcium-transporting ATPase, cytoplasmic domain N"/>
    <property type="match status" value="1"/>
</dbReference>
<evidence type="ECO:0000256" key="13">
    <source>
        <dbReference type="ARBA" id="ARBA00022967"/>
    </source>
</evidence>
<dbReference type="InterPro" id="IPR018303">
    <property type="entry name" value="ATPase_P-typ_P_site"/>
</dbReference>
<dbReference type="InterPro" id="IPR023299">
    <property type="entry name" value="ATPase_P-typ_cyto_dom_N"/>
</dbReference>
<dbReference type="InterPro" id="IPR059000">
    <property type="entry name" value="ATPase_P-type_domA"/>
</dbReference>
<dbReference type="Gene3D" id="2.70.150.10">
    <property type="entry name" value="Calcium-transporting ATPase, cytoplasmic transduction domain A"/>
    <property type="match status" value="1"/>
</dbReference>
<dbReference type="NCBIfam" id="TIGR01494">
    <property type="entry name" value="ATPase_P-type"/>
    <property type="match status" value="2"/>
</dbReference>
<evidence type="ECO:0000256" key="6">
    <source>
        <dbReference type="ARBA" id="ARBA00022475"/>
    </source>
</evidence>
<evidence type="ECO:0000256" key="4">
    <source>
        <dbReference type="ARBA" id="ARBA00012786"/>
    </source>
</evidence>
<evidence type="ECO:0000259" key="19">
    <source>
        <dbReference type="SMART" id="SM00831"/>
    </source>
</evidence>
<keyword evidence="14 18" id="KW-1133">Transmembrane helix</keyword>
<feature type="transmembrane region" description="Helical" evidence="18">
    <location>
        <begin position="242"/>
        <end position="264"/>
    </location>
</feature>
<evidence type="ECO:0000256" key="14">
    <source>
        <dbReference type="ARBA" id="ARBA00022989"/>
    </source>
</evidence>
<dbReference type="Pfam" id="PF00690">
    <property type="entry name" value="Cation_ATPase_N"/>
    <property type="match status" value="1"/>
</dbReference>
<comment type="caution">
    <text evidence="20">The sequence shown here is derived from an EMBL/GenBank/DDBJ whole genome shotgun (WGS) entry which is preliminary data.</text>
</comment>
<dbReference type="InterPro" id="IPR023214">
    <property type="entry name" value="HAD_sf"/>
</dbReference>
<dbReference type="Gene3D" id="1.20.1110.10">
    <property type="entry name" value="Calcium-transporting ATPase, transmembrane domain"/>
    <property type="match status" value="1"/>
</dbReference>
<keyword evidence="8" id="KW-0597">Phosphoprotein</keyword>
<keyword evidence="9 18" id="KW-0812">Transmembrane</keyword>
<dbReference type="Gene3D" id="3.40.50.1000">
    <property type="entry name" value="HAD superfamily/HAD-like"/>
    <property type="match status" value="1"/>
</dbReference>
<dbReference type="SUPFAM" id="SSF81653">
    <property type="entry name" value="Calcium ATPase, transduction domain A"/>
    <property type="match status" value="1"/>
</dbReference>
<dbReference type="InterPro" id="IPR036412">
    <property type="entry name" value="HAD-like_sf"/>
</dbReference>
<evidence type="ECO:0000256" key="11">
    <source>
        <dbReference type="ARBA" id="ARBA00022840"/>
    </source>
</evidence>
<feature type="transmembrane region" description="Helical" evidence="18">
    <location>
        <begin position="749"/>
        <end position="771"/>
    </location>
</feature>
<dbReference type="Pfam" id="PF13246">
    <property type="entry name" value="Cation_ATPase"/>
    <property type="match status" value="1"/>
</dbReference>
<accession>A0A644V5H1</accession>
<dbReference type="InterPro" id="IPR006068">
    <property type="entry name" value="ATPase_P-typ_cation-transptr_C"/>
</dbReference>
<feature type="transmembrane region" description="Helical" evidence="18">
    <location>
        <begin position="815"/>
        <end position="834"/>
    </location>
</feature>
<keyword evidence="11" id="KW-0067">ATP-binding</keyword>
<evidence type="ECO:0000256" key="1">
    <source>
        <dbReference type="ARBA" id="ARBA00003954"/>
    </source>
</evidence>
<feature type="transmembrane region" description="Helical" evidence="18">
    <location>
        <begin position="720"/>
        <end position="743"/>
    </location>
</feature>
<feature type="domain" description="Cation-transporting P-type ATPase N-terminal" evidence="19">
    <location>
        <begin position="6"/>
        <end position="79"/>
    </location>
</feature>
<dbReference type="SFLD" id="SFLDG00002">
    <property type="entry name" value="C1.7:_P-type_atpase_like"/>
    <property type="match status" value="1"/>
</dbReference>
<dbReference type="AlphaFoldDB" id="A0A644V5H1"/>
<dbReference type="SUPFAM" id="SSF56784">
    <property type="entry name" value="HAD-like"/>
    <property type="match status" value="1"/>
</dbReference>
<evidence type="ECO:0000313" key="20">
    <source>
        <dbReference type="EMBL" id="MPL86554.1"/>
    </source>
</evidence>
<comment type="subcellular location">
    <subcellularLocation>
        <location evidence="2">Cell inner membrane</location>
        <topology evidence="2">Multi-pass membrane protein</topology>
    </subcellularLocation>
</comment>
<dbReference type="GO" id="GO:0015444">
    <property type="term" value="F:P-type magnesium transporter activity"/>
    <property type="evidence" value="ECO:0007669"/>
    <property type="project" value="UniProtKB-EC"/>
</dbReference>
<evidence type="ECO:0000256" key="15">
    <source>
        <dbReference type="ARBA" id="ARBA00023136"/>
    </source>
</evidence>
<evidence type="ECO:0000256" key="10">
    <source>
        <dbReference type="ARBA" id="ARBA00022741"/>
    </source>
</evidence>
<evidence type="ECO:0000256" key="9">
    <source>
        <dbReference type="ARBA" id="ARBA00022692"/>
    </source>
</evidence>
<evidence type="ECO:0000256" key="17">
    <source>
        <dbReference type="ARBA" id="ARBA00047295"/>
    </source>
</evidence>
<evidence type="ECO:0000256" key="8">
    <source>
        <dbReference type="ARBA" id="ARBA00022553"/>
    </source>
</evidence>
<dbReference type="GO" id="GO:0005524">
    <property type="term" value="F:ATP binding"/>
    <property type="evidence" value="ECO:0007669"/>
    <property type="project" value="UniProtKB-KW"/>
</dbReference>
<evidence type="ECO:0000256" key="16">
    <source>
        <dbReference type="ARBA" id="ARBA00029806"/>
    </source>
</evidence>
<sequence>MPKQQHFWALDSEILLASLQTKASGLSTLDAQKKLINYGKNSIVSKDKTGPLVLFLTQFENPIILILLFATVVSIYVGEQTDAMIIFFIIVLSGLLSFWQEYTANKSMEKLLDMVKITTTVLRDDKEITVNNEDVVPGDIAILSAGSMVPSDGLLLESESLLVDESALTGEPYPIEKQASILDEKTPLAARTNSLWMGTHVVSGSGKLIVVNTGPYTKFGEISQQLSIKKPETEFERGIRKFGFMLMIITTILVFTIFAVNIFLKKPLLDTFMFSLALAVGLTPQLLPAIVSINLSRGSKVMAKEKVIVKRLSSIENLGSMNILCSDKTGTLTDGNVKVKDSLSVDGNFSKKVFLYAYLNSMFESGFLNPIDTAIRSHDTLDISEYKKIGEQPYDFIRKRLSVFVTKGNNPLAEKTIITKGAFDKVIDICTKIETEKGTIDSIEKYYDDIVAKYQELSTNGYRTLGIAYKDCGENTPQLTRDDESDMIFLGFITLFDSPKAGIKDTIKKLENLGISLKIITGDNRFIAANVMQQLGYPDAQILTGAEIRDINDIALVHKALQTKVFAEIEPNQKERIILALKKSDNVVGYIGDGINDVSALHDADVSISVDSAVDVAKETADIVLLEKNLEVLVQGVLAGRTTFTNTMKYVFMATSANFGNMFSMAGASLFLPFLPLLPKQVLLTNLMTDLPAMTIASDNVEPDVISKPHRWDISFIKKFMLTFGLISSIFDYITFGVLILVLDADETLFQTGWFMESVISASIIVLVIRSRKLFFKSKPSKNLIIATFSVVIATFLLQYTPLASILGFEQLPAQLQYLIAGIVCVYILVAELAKKVFYRFFPN</sequence>
<dbReference type="PRINTS" id="PR01836">
    <property type="entry name" value="MGATPASE"/>
</dbReference>
<dbReference type="SMART" id="SM00831">
    <property type="entry name" value="Cation_ATPase_N"/>
    <property type="match status" value="1"/>
</dbReference>
<keyword evidence="6" id="KW-1003">Cell membrane</keyword>
<keyword evidence="7" id="KW-0997">Cell inner membrane</keyword>
<evidence type="ECO:0000256" key="7">
    <source>
        <dbReference type="ARBA" id="ARBA00022519"/>
    </source>
</evidence>
<dbReference type="Pfam" id="PF00689">
    <property type="entry name" value="Cation_ATPase_C"/>
    <property type="match status" value="1"/>
</dbReference>
<evidence type="ECO:0000256" key="2">
    <source>
        <dbReference type="ARBA" id="ARBA00004429"/>
    </source>
</evidence>
<dbReference type="GO" id="GO:0016887">
    <property type="term" value="F:ATP hydrolysis activity"/>
    <property type="evidence" value="ECO:0007669"/>
    <property type="project" value="InterPro"/>
</dbReference>
<dbReference type="InterPro" id="IPR001757">
    <property type="entry name" value="P_typ_ATPase"/>
</dbReference>
<feature type="transmembrane region" description="Helical" evidence="18">
    <location>
        <begin position="83"/>
        <end position="102"/>
    </location>
</feature>
<dbReference type="EMBL" id="VSSQ01000223">
    <property type="protein sequence ID" value="MPL86554.1"/>
    <property type="molecule type" value="Genomic_DNA"/>
</dbReference>
<keyword evidence="15 18" id="KW-0472">Membrane</keyword>
<dbReference type="InterPro" id="IPR008250">
    <property type="entry name" value="ATPase_P-typ_transduc_dom_A_sf"/>
</dbReference>
<dbReference type="SUPFAM" id="SSF81665">
    <property type="entry name" value="Calcium ATPase, transmembrane domain M"/>
    <property type="match status" value="1"/>
</dbReference>
<dbReference type="SUPFAM" id="SSF81660">
    <property type="entry name" value="Metal cation-transporting ATPase, ATP-binding domain N"/>
    <property type="match status" value="1"/>
</dbReference>
<dbReference type="InterPro" id="IPR044492">
    <property type="entry name" value="P_typ_ATPase_HD_dom"/>
</dbReference>
<dbReference type="InterPro" id="IPR004014">
    <property type="entry name" value="ATPase_P-typ_cation-transptr_N"/>
</dbReference>
<keyword evidence="10" id="KW-0547">Nucleotide-binding</keyword>
<comment type="similarity">
    <text evidence="3">Belongs to the cation transport ATPase (P-type) (TC 3.A.3) family. Type IIIB subfamily.</text>
</comment>
<dbReference type="Pfam" id="PF00122">
    <property type="entry name" value="E1-E2_ATPase"/>
    <property type="match status" value="1"/>
</dbReference>
<evidence type="ECO:0000256" key="5">
    <source>
        <dbReference type="ARBA" id="ARBA00013555"/>
    </source>
</evidence>
<proteinExistence type="inferred from homology"/>